<comment type="similarity">
    <text evidence="1">Belongs to the LDH2/MDH2 oxidoreductase family.</text>
</comment>
<accession>A0AAV2P5Q7</accession>
<dbReference type="GO" id="GO:0016491">
    <property type="term" value="F:oxidoreductase activity"/>
    <property type="evidence" value="ECO:0007669"/>
    <property type="project" value="UniProtKB-KW"/>
</dbReference>
<evidence type="ECO:0000313" key="4">
    <source>
        <dbReference type="Proteomes" id="UP001497644"/>
    </source>
</evidence>
<reference evidence="3" key="1">
    <citation type="submission" date="2024-04" db="EMBL/GenBank/DDBJ databases">
        <authorList>
            <consortium name="Molecular Ecology Group"/>
        </authorList>
    </citation>
    <scope>NUCLEOTIDE SEQUENCE</scope>
</reference>
<dbReference type="EMBL" id="OZ034830">
    <property type="protein sequence ID" value="CAL1686953.1"/>
    <property type="molecule type" value="Genomic_DNA"/>
</dbReference>
<dbReference type="PANTHER" id="PTHR11091">
    <property type="entry name" value="OXIDOREDUCTASE-RELATED"/>
    <property type="match status" value="1"/>
</dbReference>
<evidence type="ECO:0008006" key="5">
    <source>
        <dbReference type="Google" id="ProtNLM"/>
    </source>
</evidence>
<dbReference type="AlphaFoldDB" id="A0AAV2P5Q7"/>
<proteinExistence type="inferred from homology"/>
<evidence type="ECO:0000256" key="1">
    <source>
        <dbReference type="ARBA" id="ARBA00006056"/>
    </source>
</evidence>
<keyword evidence="4" id="KW-1185">Reference proteome</keyword>
<dbReference type="InterPro" id="IPR003767">
    <property type="entry name" value="Malate/L-lactate_DH-like"/>
</dbReference>
<dbReference type="Proteomes" id="UP001497644">
    <property type="component" value="Chromosome 7"/>
</dbReference>
<gene>
    <name evidence="3" type="ORF">LPLAT_LOCUS12247</name>
</gene>
<dbReference type="PANTHER" id="PTHR11091:SF0">
    <property type="entry name" value="MALATE DEHYDROGENASE"/>
    <property type="match status" value="1"/>
</dbReference>
<dbReference type="InterPro" id="IPR043144">
    <property type="entry name" value="Mal/L-sulf/L-lact_DH-like_ah"/>
</dbReference>
<dbReference type="Pfam" id="PF02615">
    <property type="entry name" value="Ldh_2"/>
    <property type="match status" value="1"/>
</dbReference>
<dbReference type="SUPFAM" id="SSF89733">
    <property type="entry name" value="L-sulfolactate dehydrogenase-like"/>
    <property type="match status" value="1"/>
</dbReference>
<keyword evidence="2" id="KW-0560">Oxidoreductase</keyword>
<dbReference type="Gene3D" id="3.30.1370.60">
    <property type="entry name" value="Hypothetical oxidoreductase yiak, domain 2"/>
    <property type="match status" value="1"/>
</dbReference>
<dbReference type="Gene3D" id="1.10.1530.10">
    <property type="match status" value="1"/>
</dbReference>
<protein>
    <recommendedName>
        <fullName evidence="5">Malate dehydrogenase</fullName>
    </recommendedName>
</protein>
<evidence type="ECO:0000256" key="2">
    <source>
        <dbReference type="ARBA" id="ARBA00023002"/>
    </source>
</evidence>
<organism evidence="3 4">
    <name type="scientific">Lasius platythorax</name>
    <dbReference type="NCBI Taxonomy" id="488582"/>
    <lineage>
        <taxon>Eukaryota</taxon>
        <taxon>Metazoa</taxon>
        <taxon>Ecdysozoa</taxon>
        <taxon>Arthropoda</taxon>
        <taxon>Hexapoda</taxon>
        <taxon>Insecta</taxon>
        <taxon>Pterygota</taxon>
        <taxon>Neoptera</taxon>
        <taxon>Endopterygota</taxon>
        <taxon>Hymenoptera</taxon>
        <taxon>Apocrita</taxon>
        <taxon>Aculeata</taxon>
        <taxon>Formicoidea</taxon>
        <taxon>Formicidae</taxon>
        <taxon>Formicinae</taxon>
        <taxon>Lasius</taxon>
        <taxon>Lasius</taxon>
    </lineage>
</organism>
<sequence length="400" mass="43334">MLIIFHRATLSRFCELLTSSLSSRACIVATVNRMMSTGCQDHDQKVVSKDEVIRFIQDCMCKAGTTLEDAYAVGHHLMTADYRGHFSHGMNRMQMYVKDIENRITDPAARPQIVTDFQAIALVDGKNALGQVVGKYCMELAVEKAKKFGIGMVAARGSNHFGICGYYTMMAMEQGLIGFNCTNTSPLMAPTRSVKAGLGTNPLSLGMSTGDGDEFLLDMATTAVALGKIELAIRKGEDIPEGWALGSDGEVTRDAEEAFNASLLMPLGGSECNSGYKGYGLGLMVEVLCGILTGSQFGPNIRAWKTNDRVANLGQCFMAINPEAFACGSKERLSTLLKQLRDLPVAGEEPVLIAGDPERSHMRKVDGEGGITYHPNQLKASEEFAKHMGVRPMKLVPKSV</sequence>
<name>A0AAV2P5Q7_9HYME</name>
<dbReference type="InterPro" id="IPR036111">
    <property type="entry name" value="Mal/L-sulfo/L-lacto_DH-like_sf"/>
</dbReference>
<evidence type="ECO:0000313" key="3">
    <source>
        <dbReference type="EMBL" id="CAL1686953.1"/>
    </source>
</evidence>
<dbReference type="InterPro" id="IPR043143">
    <property type="entry name" value="Mal/L-sulf/L-lact_DH-like_NADP"/>
</dbReference>